<dbReference type="Proteomes" id="UP000621436">
    <property type="component" value="Unassembled WGS sequence"/>
</dbReference>
<evidence type="ECO:0000256" key="4">
    <source>
        <dbReference type="ARBA" id="ARBA00022723"/>
    </source>
</evidence>
<comment type="subcellular location">
    <subcellularLocation>
        <location evidence="9">Cytoplasm</location>
    </subcellularLocation>
</comment>
<evidence type="ECO:0000256" key="7">
    <source>
        <dbReference type="ARBA" id="ARBA00048035"/>
    </source>
</evidence>
<dbReference type="Gene3D" id="1.20.1260.10">
    <property type="match status" value="1"/>
</dbReference>
<dbReference type="AlphaFoldDB" id="A0A931APT9"/>
<keyword evidence="4 8" id="KW-0479">Metal-binding</keyword>
<dbReference type="InterPro" id="IPR041719">
    <property type="entry name" value="Ferritin_prok"/>
</dbReference>
<keyword evidence="3 9" id="KW-0409">Iron storage</keyword>
<feature type="binding site" evidence="8">
    <location>
        <position position="18"/>
    </location>
    <ligand>
        <name>Fe cation</name>
        <dbReference type="ChEBI" id="CHEBI:24875"/>
        <label>1</label>
    </ligand>
</feature>
<feature type="binding site" evidence="8">
    <location>
        <position position="128"/>
    </location>
    <ligand>
        <name>Fe cation</name>
        <dbReference type="ChEBI" id="CHEBI:24875"/>
        <label>1</label>
    </ligand>
</feature>
<dbReference type="FunFam" id="1.20.1260.10:FF:000001">
    <property type="entry name" value="Non-heme ferritin"/>
    <property type="match status" value="1"/>
</dbReference>
<dbReference type="InterPro" id="IPR009040">
    <property type="entry name" value="Ferritin-like_diiron"/>
</dbReference>
<dbReference type="GO" id="GO:0006879">
    <property type="term" value="P:intracellular iron ion homeostasis"/>
    <property type="evidence" value="ECO:0007669"/>
    <property type="project" value="UniProtKB-KW"/>
</dbReference>
<dbReference type="EC" id="1.16.3.2" evidence="9"/>
<dbReference type="InterPro" id="IPR008331">
    <property type="entry name" value="Ferritin_DPS_dom"/>
</dbReference>
<comment type="function">
    <text evidence="1 9">Iron-storage protein.</text>
</comment>
<protein>
    <recommendedName>
        <fullName evidence="9">Ferritin</fullName>
        <ecNumber evidence="9">1.16.3.2</ecNumber>
    </recommendedName>
</protein>
<name>A0A931APT9_9FIRM</name>
<keyword evidence="6 8" id="KW-0408">Iron</keyword>
<proteinExistence type="inferred from homology"/>
<evidence type="ECO:0000259" key="10">
    <source>
        <dbReference type="PROSITE" id="PS50905"/>
    </source>
</evidence>
<reference evidence="11" key="1">
    <citation type="submission" date="2020-11" db="EMBL/GenBank/DDBJ databases">
        <title>Halonatronomonas betainensis gen. nov., sp. nov. a novel haloalkaliphilic representative of the family Halanaerobiacae capable of betaine degradation.</title>
        <authorList>
            <person name="Boltyanskaya Y."/>
            <person name="Kevbrin V."/>
            <person name="Detkova E."/>
            <person name="Grouzdev D.S."/>
            <person name="Koziaeva V."/>
            <person name="Zhilina T."/>
        </authorList>
    </citation>
    <scope>NUCLEOTIDE SEQUENCE</scope>
    <source>
        <strain evidence="11">Z-7014</strain>
    </source>
</reference>
<evidence type="ECO:0000256" key="9">
    <source>
        <dbReference type="RuleBase" id="RU361145"/>
    </source>
</evidence>
<feature type="binding site" evidence="8">
    <location>
        <position position="95"/>
    </location>
    <ligand>
        <name>Fe cation</name>
        <dbReference type="ChEBI" id="CHEBI:24875"/>
        <label>1</label>
    </ligand>
</feature>
<dbReference type="GO" id="GO:0008198">
    <property type="term" value="F:ferrous iron binding"/>
    <property type="evidence" value="ECO:0007669"/>
    <property type="project" value="TreeGrafter"/>
</dbReference>
<comment type="caution">
    <text evidence="11">The sequence shown here is derived from an EMBL/GenBank/DDBJ whole genome shotgun (WGS) entry which is preliminary data.</text>
</comment>
<comment type="catalytic activity">
    <reaction evidence="7 9">
        <text>4 Fe(2+) + O2 + 6 H2O = 4 iron(III) oxide-hydroxide + 12 H(+)</text>
        <dbReference type="Rhea" id="RHEA:11972"/>
        <dbReference type="ChEBI" id="CHEBI:15377"/>
        <dbReference type="ChEBI" id="CHEBI:15378"/>
        <dbReference type="ChEBI" id="CHEBI:15379"/>
        <dbReference type="ChEBI" id="CHEBI:29033"/>
        <dbReference type="ChEBI" id="CHEBI:78619"/>
        <dbReference type="EC" id="1.16.3.2"/>
    </reaction>
</comment>
<evidence type="ECO:0000256" key="5">
    <source>
        <dbReference type="ARBA" id="ARBA00023002"/>
    </source>
</evidence>
<evidence type="ECO:0000256" key="8">
    <source>
        <dbReference type="PIRSR" id="PIRSR601519-1"/>
    </source>
</evidence>
<dbReference type="GO" id="GO:0006826">
    <property type="term" value="P:iron ion transport"/>
    <property type="evidence" value="ECO:0007669"/>
    <property type="project" value="InterPro"/>
</dbReference>
<dbReference type="EMBL" id="JADPIE010000003">
    <property type="protein sequence ID" value="MBF8436758.1"/>
    <property type="molecule type" value="Genomic_DNA"/>
</dbReference>
<evidence type="ECO:0000313" key="11">
    <source>
        <dbReference type="EMBL" id="MBF8436758.1"/>
    </source>
</evidence>
<sequence>MELKKEILEALNDQLNAELESAYIYQAMAAMFEEEGFPGFAAWMDMQALEEQEHARKFYDFINERGGRVKLAAISEPPFEWDSPQAVFEAALEHEEYISDRINNLVSLAREHDDYATEVFLNWFVDEQVEEEDTVNEILDKFEKVGDTNTGIYMLDKELGARKGH</sequence>
<dbReference type="PROSITE" id="PS50905">
    <property type="entry name" value="FERRITIN_LIKE"/>
    <property type="match status" value="1"/>
</dbReference>
<evidence type="ECO:0000256" key="3">
    <source>
        <dbReference type="ARBA" id="ARBA00022434"/>
    </source>
</evidence>
<dbReference type="PANTHER" id="PTHR11431:SF127">
    <property type="entry name" value="BACTERIAL NON-HEME FERRITIN"/>
    <property type="match status" value="1"/>
</dbReference>
<comment type="similarity">
    <text evidence="2 9">Belongs to the ferritin family. Prokaryotic subfamily.</text>
</comment>
<evidence type="ECO:0000256" key="6">
    <source>
        <dbReference type="ARBA" id="ARBA00023004"/>
    </source>
</evidence>
<dbReference type="Pfam" id="PF00210">
    <property type="entry name" value="Ferritin"/>
    <property type="match status" value="1"/>
</dbReference>
<gene>
    <name evidence="11" type="ORF">I0Q91_06705</name>
</gene>
<organism evidence="11 12">
    <name type="scientific">Halonatronomonas betaini</name>
    <dbReference type="NCBI Taxonomy" id="2778430"/>
    <lineage>
        <taxon>Bacteria</taxon>
        <taxon>Bacillati</taxon>
        <taxon>Bacillota</taxon>
        <taxon>Clostridia</taxon>
        <taxon>Halanaerobiales</taxon>
        <taxon>Halarsenatibacteraceae</taxon>
        <taxon>Halonatronomonas</taxon>
    </lineage>
</organism>
<dbReference type="GO" id="GO:0042802">
    <property type="term" value="F:identical protein binding"/>
    <property type="evidence" value="ECO:0007669"/>
    <property type="project" value="UniProtKB-ARBA"/>
</dbReference>
<dbReference type="GO" id="GO:0008199">
    <property type="term" value="F:ferric iron binding"/>
    <property type="evidence" value="ECO:0007669"/>
    <property type="project" value="InterPro"/>
</dbReference>
<dbReference type="InterPro" id="IPR012347">
    <property type="entry name" value="Ferritin-like"/>
</dbReference>
<evidence type="ECO:0000256" key="1">
    <source>
        <dbReference type="ARBA" id="ARBA00002485"/>
    </source>
</evidence>
<evidence type="ECO:0000313" key="12">
    <source>
        <dbReference type="Proteomes" id="UP000621436"/>
    </source>
</evidence>
<dbReference type="InterPro" id="IPR001519">
    <property type="entry name" value="Ferritin"/>
</dbReference>
<dbReference type="GO" id="GO:0004322">
    <property type="term" value="F:ferroxidase activity"/>
    <property type="evidence" value="ECO:0007669"/>
    <property type="project" value="TreeGrafter"/>
</dbReference>
<dbReference type="GO" id="GO:0005829">
    <property type="term" value="C:cytosol"/>
    <property type="evidence" value="ECO:0007669"/>
    <property type="project" value="TreeGrafter"/>
</dbReference>
<accession>A0A931APT9</accession>
<keyword evidence="12" id="KW-1185">Reference proteome</keyword>
<keyword evidence="5" id="KW-0560">Oxidoreductase</keyword>
<dbReference type="CDD" id="cd01055">
    <property type="entry name" value="Nonheme_Ferritin"/>
    <property type="match status" value="1"/>
</dbReference>
<dbReference type="InterPro" id="IPR009078">
    <property type="entry name" value="Ferritin-like_SF"/>
</dbReference>
<feature type="binding site" evidence="8">
    <location>
        <position position="51"/>
    </location>
    <ligand>
        <name>Fe cation</name>
        <dbReference type="ChEBI" id="CHEBI:24875"/>
        <label>1</label>
    </ligand>
</feature>
<dbReference type="PANTHER" id="PTHR11431">
    <property type="entry name" value="FERRITIN"/>
    <property type="match status" value="1"/>
</dbReference>
<evidence type="ECO:0000256" key="2">
    <source>
        <dbReference type="ARBA" id="ARBA00006950"/>
    </source>
</evidence>
<dbReference type="SUPFAM" id="SSF47240">
    <property type="entry name" value="Ferritin-like"/>
    <property type="match status" value="1"/>
</dbReference>
<feature type="domain" description="Ferritin-like diiron" evidence="10">
    <location>
        <begin position="1"/>
        <end position="146"/>
    </location>
</feature>
<feature type="binding site" evidence="8">
    <location>
        <position position="54"/>
    </location>
    <ligand>
        <name>Fe cation</name>
        <dbReference type="ChEBI" id="CHEBI:24875"/>
        <label>1</label>
    </ligand>
</feature>
<keyword evidence="9" id="KW-0963">Cytoplasm</keyword>
<dbReference type="RefSeq" id="WP_270453669.1">
    <property type="nucleotide sequence ID" value="NZ_JADPIE010000003.1"/>
</dbReference>